<sequence>MFVIQMASVIFIFVNQKKFTCCGGFNYTDWKTVPASCCANVILPCTNPYPVGCGQATFEVFRPYLTSMGIVSLVMAILEIVAVFAACLLTSKSDQMKPSSQPFTGSQ</sequence>
<dbReference type="Gene3D" id="1.10.1450.10">
    <property type="entry name" value="Tetraspanin"/>
    <property type="match status" value="1"/>
</dbReference>
<evidence type="ECO:0000256" key="5">
    <source>
        <dbReference type="SAM" id="Phobius"/>
    </source>
</evidence>
<dbReference type="WBParaSite" id="MCU_011908-RA">
    <property type="protein sequence ID" value="MCU_011908-RA"/>
    <property type="gene ID" value="MCU_011908"/>
</dbReference>
<accession>A0A5K3FYT6</accession>
<dbReference type="SUPFAM" id="SSF48652">
    <property type="entry name" value="Tetraspanin"/>
    <property type="match status" value="1"/>
</dbReference>
<dbReference type="Pfam" id="PF00335">
    <property type="entry name" value="Tetraspanin"/>
    <property type="match status" value="1"/>
</dbReference>
<dbReference type="AlphaFoldDB" id="A0A5K3FYT6"/>
<evidence type="ECO:0000313" key="6">
    <source>
        <dbReference type="WBParaSite" id="MCU_011908-RA"/>
    </source>
</evidence>
<dbReference type="InterPro" id="IPR018499">
    <property type="entry name" value="Tetraspanin/Peripherin"/>
</dbReference>
<proteinExistence type="predicted"/>
<reference evidence="6" key="1">
    <citation type="submission" date="2019-11" db="UniProtKB">
        <authorList>
            <consortium name="WormBaseParasite"/>
        </authorList>
    </citation>
    <scope>IDENTIFICATION</scope>
</reference>
<evidence type="ECO:0000256" key="3">
    <source>
        <dbReference type="ARBA" id="ARBA00022989"/>
    </source>
</evidence>
<keyword evidence="4 5" id="KW-0472">Membrane</keyword>
<feature type="transmembrane region" description="Helical" evidence="5">
    <location>
        <begin position="68"/>
        <end position="89"/>
    </location>
</feature>
<dbReference type="GO" id="GO:0016020">
    <property type="term" value="C:membrane"/>
    <property type="evidence" value="ECO:0007669"/>
    <property type="project" value="UniProtKB-SubCell"/>
</dbReference>
<evidence type="ECO:0000256" key="2">
    <source>
        <dbReference type="ARBA" id="ARBA00022692"/>
    </source>
</evidence>
<evidence type="ECO:0000256" key="4">
    <source>
        <dbReference type="ARBA" id="ARBA00023136"/>
    </source>
</evidence>
<keyword evidence="2 5" id="KW-0812">Transmembrane</keyword>
<dbReference type="InterPro" id="IPR008952">
    <property type="entry name" value="Tetraspanin_EC2_sf"/>
</dbReference>
<name>A0A5K3FYT6_MESCO</name>
<keyword evidence="3 5" id="KW-1133">Transmembrane helix</keyword>
<evidence type="ECO:0000256" key="1">
    <source>
        <dbReference type="ARBA" id="ARBA00004141"/>
    </source>
</evidence>
<comment type="subcellular location">
    <subcellularLocation>
        <location evidence="1">Membrane</location>
        <topology evidence="1">Multi-pass membrane protein</topology>
    </subcellularLocation>
</comment>
<protein>
    <submittedName>
        <fullName evidence="6">Tetraspanin</fullName>
    </submittedName>
</protein>
<organism evidence="6">
    <name type="scientific">Mesocestoides corti</name>
    <name type="common">Flatworm</name>
    <dbReference type="NCBI Taxonomy" id="53468"/>
    <lineage>
        <taxon>Eukaryota</taxon>
        <taxon>Metazoa</taxon>
        <taxon>Spiralia</taxon>
        <taxon>Lophotrochozoa</taxon>
        <taxon>Platyhelminthes</taxon>
        <taxon>Cestoda</taxon>
        <taxon>Eucestoda</taxon>
        <taxon>Cyclophyllidea</taxon>
        <taxon>Mesocestoididae</taxon>
        <taxon>Mesocestoides</taxon>
    </lineage>
</organism>